<organism evidence="1 2">
    <name type="scientific">Eumeta variegata</name>
    <name type="common">Bagworm moth</name>
    <name type="synonym">Eumeta japonica</name>
    <dbReference type="NCBI Taxonomy" id="151549"/>
    <lineage>
        <taxon>Eukaryota</taxon>
        <taxon>Metazoa</taxon>
        <taxon>Ecdysozoa</taxon>
        <taxon>Arthropoda</taxon>
        <taxon>Hexapoda</taxon>
        <taxon>Insecta</taxon>
        <taxon>Pterygota</taxon>
        <taxon>Neoptera</taxon>
        <taxon>Endopterygota</taxon>
        <taxon>Lepidoptera</taxon>
        <taxon>Glossata</taxon>
        <taxon>Ditrysia</taxon>
        <taxon>Tineoidea</taxon>
        <taxon>Psychidae</taxon>
        <taxon>Oiketicinae</taxon>
        <taxon>Eumeta</taxon>
    </lineage>
</organism>
<sequence length="177" mass="20495">MNEGSLTIEIYRANVCDEESARKRSRKSYRHQFGGTLRKSPILSSRNCSRSYDTIMDVRKQEKYAKDRIVWRSMFFAYSPAKLRNERNLTDKGMDNNYDMLTSFHFLCWVESGAISLTRNSSTEIKNLGLRYGGREGIKAKICDLNDDQSKDLRPSVMTNPKICDLSDDQSEDLRPQ</sequence>
<dbReference type="EMBL" id="BGZK01000458">
    <property type="protein sequence ID" value="GBP44775.1"/>
    <property type="molecule type" value="Genomic_DNA"/>
</dbReference>
<accession>A0A4C1W3U5</accession>
<protein>
    <submittedName>
        <fullName evidence="1">Uncharacterized protein</fullName>
    </submittedName>
</protein>
<gene>
    <name evidence="1" type="ORF">EVAR_86590_1</name>
</gene>
<dbReference type="Proteomes" id="UP000299102">
    <property type="component" value="Unassembled WGS sequence"/>
</dbReference>
<reference evidence="1 2" key="1">
    <citation type="journal article" date="2019" name="Commun. Biol.">
        <title>The bagworm genome reveals a unique fibroin gene that provides high tensile strength.</title>
        <authorList>
            <person name="Kono N."/>
            <person name="Nakamura H."/>
            <person name="Ohtoshi R."/>
            <person name="Tomita M."/>
            <person name="Numata K."/>
            <person name="Arakawa K."/>
        </authorList>
    </citation>
    <scope>NUCLEOTIDE SEQUENCE [LARGE SCALE GENOMIC DNA]</scope>
</reference>
<proteinExistence type="predicted"/>
<evidence type="ECO:0000313" key="1">
    <source>
        <dbReference type="EMBL" id="GBP44775.1"/>
    </source>
</evidence>
<comment type="caution">
    <text evidence="1">The sequence shown here is derived from an EMBL/GenBank/DDBJ whole genome shotgun (WGS) entry which is preliminary data.</text>
</comment>
<name>A0A4C1W3U5_EUMVA</name>
<dbReference type="AlphaFoldDB" id="A0A4C1W3U5"/>
<evidence type="ECO:0000313" key="2">
    <source>
        <dbReference type="Proteomes" id="UP000299102"/>
    </source>
</evidence>
<keyword evidence="2" id="KW-1185">Reference proteome</keyword>